<evidence type="ECO:0000256" key="1">
    <source>
        <dbReference type="SAM" id="MobiDB-lite"/>
    </source>
</evidence>
<evidence type="ECO:0000256" key="2">
    <source>
        <dbReference type="SAM" id="Phobius"/>
    </source>
</evidence>
<feature type="region of interest" description="Disordered" evidence="1">
    <location>
        <begin position="1"/>
        <end position="31"/>
    </location>
</feature>
<feature type="transmembrane region" description="Helical" evidence="2">
    <location>
        <begin position="109"/>
        <end position="132"/>
    </location>
</feature>
<comment type="caution">
    <text evidence="3">The sequence shown here is derived from an EMBL/GenBank/DDBJ whole genome shotgun (WGS) entry which is preliminary data.</text>
</comment>
<accession>A0A233RT34</accession>
<evidence type="ECO:0008006" key="5">
    <source>
        <dbReference type="Google" id="ProtNLM"/>
    </source>
</evidence>
<gene>
    <name evidence="3" type="ORF">BEK98_44590</name>
</gene>
<keyword evidence="4" id="KW-1185">Reference proteome</keyword>
<sequence length="145" mass="15826">MDHANEMTAADSAGESATMPSDTGETRDDSADGHAALRVRARRISWWSAIWYVLAAAMWALLYFLLAADYGPEVTTDRGSESLCQAPLLNPWPDNHICQTDHLHQWPTLLGILALAVIPSVAAAATTVYAKLLHHLAHRTLRTPA</sequence>
<evidence type="ECO:0000313" key="3">
    <source>
        <dbReference type="EMBL" id="OXY86546.1"/>
    </source>
</evidence>
<name>A0A233RT34_STRDA</name>
<dbReference type="AlphaFoldDB" id="A0A233RT34"/>
<proteinExistence type="predicted"/>
<dbReference type="Proteomes" id="UP000215483">
    <property type="component" value="Unassembled WGS sequence"/>
</dbReference>
<organism evidence="3 4">
    <name type="scientific">Streptomyces diastatochromogenes</name>
    <dbReference type="NCBI Taxonomy" id="42236"/>
    <lineage>
        <taxon>Bacteria</taxon>
        <taxon>Bacillati</taxon>
        <taxon>Actinomycetota</taxon>
        <taxon>Actinomycetes</taxon>
        <taxon>Kitasatosporales</taxon>
        <taxon>Streptomycetaceae</taxon>
        <taxon>Streptomyces</taxon>
    </lineage>
</organism>
<keyword evidence="2" id="KW-1133">Transmembrane helix</keyword>
<reference evidence="3 4" key="1">
    <citation type="submission" date="2016-07" db="EMBL/GenBank/DDBJ databases">
        <title>Draft genome of Streptomyces diastatochromogenes.</title>
        <authorList>
            <person name="Podduturi R."/>
            <person name="Lukassen M.B."/>
            <person name="Clausen N."/>
            <person name="Nielsen J.L."/>
            <person name="Jorgensen N.O."/>
        </authorList>
    </citation>
    <scope>NUCLEOTIDE SEQUENCE [LARGE SCALE GENOMIC DNA]</scope>
    <source>
        <strain evidence="3 4">DSM 40608</strain>
    </source>
</reference>
<keyword evidence="2" id="KW-0812">Transmembrane</keyword>
<protein>
    <recommendedName>
        <fullName evidence="5">Transmembrane protein</fullName>
    </recommendedName>
</protein>
<evidence type="ECO:0000313" key="4">
    <source>
        <dbReference type="Proteomes" id="UP000215483"/>
    </source>
</evidence>
<feature type="transmembrane region" description="Helical" evidence="2">
    <location>
        <begin position="44"/>
        <end position="66"/>
    </location>
</feature>
<keyword evidence="2" id="KW-0472">Membrane</keyword>
<dbReference type="EMBL" id="MCGQ01000091">
    <property type="protein sequence ID" value="OXY86546.1"/>
    <property type="molecule type" value="Genomic_DNA"/>
</dbReference>